<name>A0A841CXW1_PLAVE</name>
<feature type="region of interest" description="Disordered" evidence="1">
    <location>
        <begin position="1"/>
        <end position="21"/>
    </location>
</feature>
<dbReference type="RefSeq" id="WP_184938653.1">
    <property type="nucleotide sequence ID" value="NZ_BAAAWZ010000001.1"/>
</dbReference>
<dbReference type="Proteomes" id="UP000562352">
    <property type="component" value="Unassembled WGS sequence"/>
</dbReference>
<gene>
    <name evidence="2" type="ORF">FHS22_000900</name>
</gene>
<dbReference type="EMBL" id="JACHJJ010000002">
    <property type="protein sequence ID" value="MBB5961643.1"/>
    <property type="molecule type" value="Genomic_DNA"/>
</dbReference>
<proteinExistence type="predicted"/>
<keyword evidence="3" id="KW-1185">Reference proteome</keyword>
<accession>A0A841CXW1</accession>
<organism evidence="2 3">
    <name type="scientific">Planomonospora venezuelensis</name>
    <dbReference type="NCBI Taxonomy" id="1999"/>
    <lineage>
        <taxon>Bacteria</taxon>
        <taxon>Bacillati</taxon>
        <taxon>Actinomycetota</taxon>
        <taxon>Actinomycetes</taxon>
        <taxon>Streptosporangiales</taxon>
        <taxon>Streptosporangiaceae</taxon>
        <taxon>Planomonospora</taxon>
    </lineage>
</organism>
<reference evidence="2 3" key="1">
    <citation type="submission" date="2020-08" db="EMBL/GenBank/DDBJ databases">
        <title>Genomic Encyclopedia of Type Strains, Phase III (KMG-III): the genomes of soil and plant-associated and newly described type strains.</title>
        <authorList>
            <person name="Whitman W."/>
        </authorList>
    </citation>
    <scope>NUCLEOTIDE SEQUENCE [LARGE SCALE GENOMIC DNA]</scope>
    <source>
        <strain evidence="2 3">CECT 3303</strain>
    </source>
</reference>
<dbReference type="AlphaFoldDB" id="A0A841CXW1"/>
<evidence type="ECO:0000313" key="3">
    <source>
        <dbReference type="Proteomes" id="UP000562352"/>
    </source>
</evidence>
<comment type="caution">
    <text evidence="2">The sequence shown here is derived from an EMBL/GenBank/DDBJ whole genome shotgun (WGS) entry which is preliminary data.</text>
</comment>
<evidence type="ECO:0000256" key="1">
    <source>
        <dbReference type="SAM" id="MobiDB-lite"/>
    </source>
</evidence>
<sequence length="87" mass="9478">MSKAFSGIWRSSPRGILSAPPSTAAHRRIAVPREEGFLKELESLGETVEGCEPFVEGKVWRRVSGSDVLMYFEESGGLGVMSIDAFS</sequence>
<protein>
    <submittedName>
        <fullName evidence="2">Uncharacterized protein</fullName>
    </submittedName>
</protein>
<evidence type="ECO:0000313" key="2">
    <source>
        <dbReference type="EMBL" id="MBB5961643.1"/>
    </source>
</evidence>